<evidence type="ECO:0000256" key="1">
    <source>
        <dbReference type="PIRSR" id="PIRSR011396-1"/>
    </source>
</evidence>
<sequence>MHNIKQVVIAGGGSAGWMTAAALSKLLGEHVNITLVESAQIGTVSVGEATIPQIRQFNQLIGIDENEFLSATSGTFKLGIEFIDWGQIGQQYMHPFGPYGVNLNGIAFHHYWLKSVKNTNPAPILDYCLEGHAAKLNRFDRIVGQTTKGHSTLNYAFHFDAVKYAEFLSTLAIKQGVKHIQGTISQVTIEPSNGHIKDLILDDGQVISGELFIDCTGFKGRLINQALHVGFESWQHWLPCDSAIAIASESLPELKPYTQATAHKAGWQWQIPLQHRVGNGRVFASGFTSAEQQIAQLAAQLPSKAVTEPRQLNWQNGRRLKAWQKNCVAIGLSAGFLEPLESTGLQFIQSAILRLISLFPSCAMAKVDADTYNRYTEQEITAVRDFIICHYKVTKRSDSEFWRYCQHMDVPNTVSERLALFAQNGRLFRENNELFNELSWFSVLHGQGIEPQGYHPLVNSLSDAACEQYMQQIKTMIGQTARSLPMHSEYVARHCRYSKS</sequence>
<dbReference type="GO" id="GO:0000166">
    <property type="term" value="F:nucleotide binding"/>
    <property type="evidence" value="ECO:0007669"/>
    <property type="project" value="UniProtKB-KW"/>
</dbReference>
<evidence type="ECO:0000256" key="2">
    <source>
        <dbReference type="PIRSR" id="PIRSR011396-2"/>
    </source>
</evidence>
<keyword evidence="2" id="KW-0274">FAD</keyword>
<feature type="binding site" evidence="2">
    <location>
        <begin position="12"/>
        <end position="15"/>
    </location>
    <ligand>
        <name>FAD</name>
        <dbReference type="ChEBI" id="CHEBI:57692"/>
    </ligand>
</feature>
<dbReference type="Proteomes" id="UP000037848">
    <property type="component" value="Unassembled WGS sequence"/>
</dbReference>
<dbReference type="STRING" id="187330.AMS58_12405"/>
<accession>A0A0N1EMU7</accession>
<gene>
    <name evidence="3" type="ORF">ADS77_04560</name>
</gene>
<dbReference type="PANTHER" id="PTHR43747">
    <property type="entry name" value="FAD-BINDING PROTEIN"/>
    <property type="match status" value="1"/>
</dbReference>
<organism evidence="3 4">
    <name type="scientific">Pseudoalteromonas porphyrae</name>
    <dbReference type="NCBI Taxonomy" id="187330"/>
    <lineage>
        <taxon>Bacteria</taxon>
        <taxon>Pseudomonadati</taxon>
        <taxon>Pseudomonadota</taxon>
        <taxon>Gammaproteobacteria</taxon>
        <taxon>Alteromonadales</taxon>
        <taxon>Pseudoalteromonadaceae</taxon>
        <taxon>Pseudoalteromonas</taxon>
    </lineage>
</organism>
<dbReference type="PANTHER" id="PTHR43747:SF4">
    <property type="entry name" value="FLAVIN-DEPENDENT TRYPTOPHAN HALOGENASE"/>
    <property type="match status" value="1"/>
</dbReference>
<feature type="active site" evidence="1">
    <location>
        <position position="77"/>
    </location>
</feature>
<dbReference type="InterPro" id="IPR036188">
    <property type="entry name" value="FAD/NAD-bd_sf"/>
</dbReference>
<reference evidence="3 4" key="1">
    <citation type="submission" date="2015-08" db="EMBL/GenBank/DDBJ databases">
        <title>Draft Genome Sequence of Pseudoalteromonas porphyrae UCD-SED14.</title>
        <authorList>
            <person name="Coil D.A."/>
            <person name="Jospin G."/>
            <person name="Lee R.D."/>
            <person name="Eisen J.A."/>
        </authorList>
    </citation>
    <scope>NUCLEOTIDE SEQUENCE [LARGE SCALE GENOMIC DNA]</scope>
    <source>
        <strain evidence="3 4">UCD-SED14</strain>
    </source>
</reference>
<dbReference type="PIRSF" id="PIRSF011396">
    <property type="entry name" value="Trp_halogenase"/>
    <property type="match status" value="1"/>
</dbReference>
<feature type="binding site" evidence="2">
    <location>
        <position position="341"/>
    </location>
    <ligand>
        <name>L-tryptophan</name>
        <dbReference type="ChEBI" id="CHEBI:57912"/>
    </ligand>
</feature>
<dbReference type="InterPro" id="IPR033856">
    <property type="entry name" value="Trp_halogen"/>
</dbReference>
<dbReference type="SUPFAM" id="SSF51905">
    <property type="entry name" value="FAD/NAD(P)-binding domain"/>
    <property type="match status" value="1"/>
</dbReference>
<dbReference type="EMBL" id="LHPH01000004">
    <property type="protein sequence ID" value="KPH64557.1"/>
    <property type="molecule type" value="Genomic_DNA"/>
</dbReference>
<protein>
    <submittedName>
        <fullName evidence="3">Tryptophan halogenase</fullName>
    </submittedName>
</protein>
<keyword evidence="2" id="KW-0285">Flavoprotein</keyword>
<keyword evidence="4" id="KW-1185">Reference proteome</keyword>
<dbReference type="Gene3D" id="3.50.50.60">
    <property type="entry name" value="FAD/NAD(P)-binding domain"/>
    <property type="match status" value="1"/>
</dbReference>
<dbReference type="RefSeq" id="WP_054453157.1">
    <property type="nucleotide sequence ID" value="NZ_LHPH01000004.1"/>
</dbReference>
<dbReference type="Pfam" id="PF04820">
    <property type="entry name" value="Trp_halogenase"/>
    <property type="match status" value="1"/>
</dbReference>
<dbReference type="InterPro" id="IPR006905">
    <property type="entry name" value="Flavin_halogenase"/>
</dbReference>
<dbReference type="AlphaFoldDB" id="A0A0N1EMU7"/>
<comment type="caution">
    <text evidence="3">The sequence shown here is derived from an EMBL/GenBank/DDBJ whole genome shotgun (WGS) entry which is preliminary data.</text>
</comment>
<evidence type="ECO:0000313" key="3">
    <source>
        <dbReference type="EMBL" id="KPH64557.1"/>
    </source>
</evidence>
<dbReference type="InterPro" id="IPR050816">
    <property type="entry name" value="Flavin-dep_Halogenase_NPB"/>
</dbReference>
<proteinExistence type="predicted"/>
<dbReference type="PATRIC" id="fig|187330.3.peg.2673"/>
<dbReference type="GO" id="GO:0004497">
    <property type="term" value="F:monooxygenase activity"/>
    <property type="evidence" value="ECO:0007669"/>
    <property type="project" value="InterPro"/>
</dbReference>
<dbReference type="OrthoDB" id="7178350at2"/>
<feature type="binding site" evidence="2">
    <location>
        <position position="77"/>
    </location>
    <ligand>
        <name>7-chloro-L-tryptophan</name>
        <dbReference type="ChEBI" id="CHEBI:58713"/>
    </ligand>
</feature>
<name>A0A0N1EMU7_9GAMM</name>
<evidence type="ECO:0000313" key="4">
    <source>
        <dbReference type="Proteomes" id="UP000037848"/>
    </source>
</evidence>
<keyword evidence="2" id="KW-0547">Nucleotide-binding</keyword>
<feature type="binding site" evidence="2">
    <location>
        <position position="332"/>
    </location>
    <ligand>
        <name>FAD</name>
        <dbReference type="ChEBI" id="CHEBI:57692"/>
    </ligand>
</feature>